<reference evidence="3" key="2">
    <citation type="submission" date="2020-04" db="EMBL/GenBank/DDBJ databases">
        <authorList>
            <consortium name="NCBI Genome Project"/>
        </authorList>
    </citation>
    <scope>NUCLEOTIDE SEQUENCE</scope>
    <source>
        <strain evidence="3">CBS 342.82</strain>
    </source>
</reference>
<organism evidence="3">
    <name type="scientific">Dissoconium aciculare CBS 342.82</name>
    <dbReference type="NCBI Taxonomy" id="1314786"/>
    <lineage>
        <taxon>Eukaryota</taxon>
        <taxon>Fungi</taxon>
        <taxon>Dikarya</taxon>
        <taxon>Ascomycota</taxon>
        <taxon>Pezizomycotina</taxon>
        <taxon>Dothideomycetes</taxon>
        <taxon>Dothideomycetidae</taxon>
        <taxon>Mycosphaerellales</taxon>
        <taxon>Dissoconiaceae</taxon>
        <taxon>Dissoconium</taxon>
    </lineage>
</organism>
<reference evidence="3" key="3">
    <citation type="submission" date="2025-08" db="UniProtKB">
        <authorList>
            <consortium name="RefSeq"/>
        </authorList>
    </citation>
    <scope>IDENTIFICATION</scope>
    <source>
        <strain evidence="3">CBS 342.82</strain>
    </source>
</reference>
<accession>A0A6J3M6H1</accession>
<dbReference type="RefSeq" id="XP_033460692.1">
    <property type="nucleotide sequence ID" value="XM_033606411.1"/>
</dbReference>
<dbReference type="InterPro" id="IPR053228">
    <property type="entry name" value="Stereospecific_Lipase"/>
</dbReference>
<dbReference type="SUPFAM" id="SSF53474">
    <property type="entry name" value="alpha/beta-Hydrolases"/>
    <property type="match status" value="1"/>
</dbReference>
<evidence type="ECO:0000313" key="3">
    <source>
        <dbReference type="RefSeq" id="XP_033460692.1"/>
    </source>
</evidence>
<evidence type="ECO:0000256" key="1">
    <source>
        <dbReference type="SAM" id="SignalP"/>
    </source>
</evidence>
<proteinExistence type="predicted"/>
<feature type="signal peptide" evidence="1">
    <location>
        <begin position="1"/>
        <end position="18"/>
    </location>
</feature>
<reference evidence="3" key="1">
    <citation type="submission" date="2020-01" db="EMBL/GenBank/DDBJ databases">
        <authorList>
            <consortium name="DOE Joint Genome Institute"/>
            <person name="Haridas S."/>
            <person name="Albert R."/>
            <person name="Binder M."/>
            <person name="Bloem J."/>
            <person name="Labutti K."/>
            <person name="Salamov A."/>
            <person name="Andreopoulos B."/>
            <person name="Baker S.E."/>
            <person name="Barry K."/>
            <person name="Bills G."/>
            <person name="Bluhm B.H."/>
            <person name="Cannon C."/>
            <person name="Castanera R."/>
            <person name="Culley D.E."/>
            <person name="Daum C."/>
            <person name="Ezra D."/>
            <person name="Gonzalez J.B."/>
            <person name="Henrissat B."/>
            <person name="Kuo A."/>
            <person name="Liang C."/>
            <person name="Lipzen A."/>
            <person name="Lutzoni F."/>
            <person name="Magnuson J."/>
            <person name="Mondo S."/>
            <person name="Nolan M."/>
            <person name="Ohm R."/>
            <person name="Pangilinan J."/>
            <person name="Park H.-J."/>
            <person name="Ramirez L."/>
            <person name="Alfaro M."/>
            <person name="Sun H."/>
            <person name="Tritt A."/>
            <person name="Yoshinaga Y."/>
            <person name="Zwiers L.-H."/>
            <person name="Turgeon B.G."/>
            <person name="Goodwin S.B."/>
            <person name="Spatafora J.W."/>
            <person name="Crous P.W."/>
            <person name="Grigoriev I.V."/>
        </authorList>
    </citation>
    <scope>NUCLEOTIDE SEQUENCE</scope>
    <source>
        <strain evidence="3">CBS 342.82</strain>
    </source>
</reference>
<dbReference type="InterPro" id="IPR029058">
    <property type="entry name" value="AB_hydrolase_fold"/>
</dbReference>
<name>A0A6J3M6H1_9PEZI</name>
<dbReference type="GeneID" id="54364211"/>
<dbReference type="AlphaFoldDB" id="A0A6J3M6H1"/>
<feature type="chain" id="PRO_5027066085" evidence="1">
    <location>
        <begin position="19"/>
        <end position="314"/>
    </location>
</feature>
<dbReference type="PANTHER" id="PTHR37574:SF1">
    <property type="entry name" value="LIPASE B"/>
    <property type="match status" value="1"/>
</dbReference>
<dbReference type="Proteomes" id="UP000504637">
    <property type="component" value="Unplaced"/>
</dbReference>
<gene>
    <name evidence="3" type="ORF">K489DRAFT_388379</name>
</gene>
<evidence type="ECO:0000313" key="2">
    <source>
        <dbReference type="Proteomes" id="UP000504637"/>
    </source>
</evidence>
<sequence length="314" mass="33478">MLSSLLLIPALVCAQGFASPVLRRQAPSFVFDGDAPFSVDDETLAAALTCPNGAPSQSSPPVLLVHGTAVTGDATWGEGYVPALLADGYTACHVTLPGRAMGDMQISSEYIAYSIHHISQISGGLQPAIVAHSQGNPDTQWALQFWPSTRRVARALISLSPDFHGISLFESPLSGACEGTSLCQAALWQQSSGSNYYKALHNADFQAQVPTTSIWTQFDGVVMPAEDNAQLPYANIIKLQDLCPLRLASHITITIDAAAYSIALDALDNGGIADLDRVRRGSWTSCFRISAKGMQVTIPTQLQEAFDVVVKGFL</sequence>
<keyword evidence="2" id="KW-1185">Reference proteome</keyword>
<dbReference type="PANTHER" id="PTHR37574">
    <property type="entry name" value="LIPASE B"/>
    <property type="match status" value="1"/>
</dbReference>
<dbReference type="OrthoDB" id="4605274at2759"/>
<dbReference type="Gene3D" id="3.40.50.1820">
    <property type="entry name" value="alpha/beta hydrolase"/>
    <property type="match status" value="1"/>
</dbReference>
<keyword evidence="1" id="KW-0732">Signal</keyword>
<protein>
    <submittedName>
        <fullName evidence="3">Alpha/beta-hydrolase</fullName>
    </submittedName>
</protein>